<sequence length="146" mass="16131">MLSHKIYKVLCYLAAILNVALVLEIIINVAIPARTRVATDLLISPCMANIVLAVLLIMGVAKRMPSFIRVFLIFMYVQIVFLLLVAVYTYRLVVHGRHELRMAAHGACMLIALFGLEAMIASGGLKAVLSEYTPLQEGTVMFQPLV</sequence>
<proteinExistence type="predicted"/>
<protein>
    <submittedName>
        <fullName evidence="2">Protein with signal anchor</fullName>
    </submittedName>
</protein>
<feature type="transmembrane region" description="Helical" evidence="1">
    <location>
        <begin position="6"/>
        <end position="29"/>
    </location>
</feature>
<keyword evidence="1" id="KW-0472">Membrane</keyword>
<reference evidence="2" key="1">
    <citation type="submission" date="2017-01" db="EMBL/GenBank/DDBJ databases">
        <title>A deep insight into the sialotranscriptome of adult male and female Cluex tarsalis mosquitoes.</title>
        <authorList>
            <person name="Ribeiro J.M."/>
            <person name="Moreira F."/>
            <person name="Bernard K.A."/>
            <person name="Calvo E."/>
        </authorList>
    </citation>
    <scope>NUCLEOTIDE SEQUENCE</scope>
    <source>
        <strain evidence="2">Kern County</strain>
        <tissue evidence="2">Salivary glands</tissue>
    </source>
</reference>
<feature type="transmembrane region" description="Helical" evidence="1">
    <location>
        <begin position="41"/>
        <end position="61"/>
    </location>
</feature>
<accession>A0A1Q3FPR6</accession>
<dbReference type="EMBL" id="GFDL01005567">
    <property type="protein sequence ID" value="JAV29478.1"/>
    <property type="molecule type" value="Transcribed_RNA"/>
</dbReference>
<feature type="transmembrane region" description="Helical" evidence="1">
    <location>
        <begin position="67"/>
        <end position="90"/>
    </location>
</feature>
<feature type="transmembrane region" description="Helical" evidence="1">
    <location>
        <begin position="102"/>
        <end position="125"/>
    </location>
</feature>
<evidence type="ECO:0000256" key="1">
    <source>
        <dbReference type="SAM" id="Phobius"/>
    </source>
</evidence>
<organism evidence="2">
    <name type="scientific">Culex tarsalis</name>
    <name type="common">Encephalitis mosquito</name>
    <dbReference type="NCBI Taxonomy" id="7177"/>
    <lineage>
        <taxon>Eukaryota</taxon>
        <taxon>Metazoa</taxon>
        <taxon>Ecdysozoa</taxon>
        <taxon>Arthropoda</taxon>
        <taxon>Hexapoda</taxon>
        <taxon>Insecta</taxon>
        <taxon>Pterygota</taxon>
        <taxon>Neoptera</taxon>
        <taxon>Endopterygota</taxon>
        <taxon>Diptera</taxon>
        <taxon>Nematocera</taxon>
        <taxon>Culicoidea</taxon>
        <taxon>Culicidae</taxon>
        <taxon>Culicinae</taxon>
        <taxon>Culicini</taxon>
        <taxon>Culex</taxon>
        <taxon>Culex</taxon>
    </lineage>
</organism>
<keyword evidence="1" id="KW-1133">Transmembrane helix</keyword>
<evidence type="ECO:0000313" key="2">
    <source>
        <dbReference type="EMBL" id="JAV29478.1"/>
    </source>
</evidence>
<keyword evidence="1" id="KW-0812">Transmembrane</keyword>
<name>A0A1Q3FPR6_CULTA</name>
<dbReference type="AlphaFoldDB" id="A0A1Q3FPR6"/>